<proteinExistence type="predicted"/>
<dbReference type="Proteomes" id="UP000549616">
    <property type="component" value="Unassembled WGS sequence"/>
</dbReference>
<comment type="caution">
    <text evidence="2">The sequence shown here is derived from an EMBL/GenBank/DDBJ whole genome shotgun (WGS) entry which is preliminary data.</text>
</comment>
<sequence length="102" mass="11509">MREQELSNRPDNEPVPAETAELVVEIVSKGNARTDRVEKLWAYAQAPVPLYLLIDRYADPKPSLTLFSDPVDGHYRRSEQVAFGETIHLPEPFDLKLGTAAF</sequence>
<keyword evidence="2" id="KW-0540">Nuclease</keyword>
<organism evidence="2 3">
    <name type="scientific">Amycolatopsis endophytica</name>
    <dbReference type="NCBI Taxonomy" id="860233"/>
    <lineage>
        <taxon>Bacteria</taxon>
        <taxon>Bacillati</taxon>
        <taxon>Actinomycetota</taxon>
        <taxon>Actinomycetes</taxon>
        <taxon>Pseudonocardiales</taxon>
        <taxon>Pseudonocardiaceae</taxon>
        <taxon>Amycolatopsis</taxon>
    </lineage>
</organism>
<dbReference type="CDD" id="cd06260">
    <property type="entry name" value="DUF820-like"/>
    <property type="match status" value="1"/>
</dbReference>
<gene>
    <name evidence="2" type="ORF">HNR02_002479</name>
</gene>
<evidence type="ECO:0000313" key="3">
    <source>
        <dbReference type="Proteomes" id="UP000549616"/>
    </source>
</evidence>
<accession>A0A853B3E4</accession>
<dbReference type="EMBL" id="JACCFK010000001">
    <property type="protein sequence ID" value="NYI89156.1"/>
    <property type="molecule type" value="Genomic_DNA"/>
</dbReference>
<keyword evidence="3" id="KW-1185">Reference proteome</keyword>
<reference evidence="2 3" key="1">
    <citation type="submission" date="2020-07" db="EMBL/GenBank/DDBJ databases">
        <title>Sequencing the genomes of 1000 actinobacteria strains.</title>
        <authorList>
            <person name="Klenk H.-P."/>
        </authorList>
    </citation>
    <scope>NUCLEOTIDE SEQUENCE [LARGE SCALE GENOMIC DNA]</scope>
    <source>
        <strain evidence="2 3">DSM 104006</strain>
    </source>
</reference>
<evidence type="ECO:0000313" key="2">
    <source>
        <dbReference type="EMBL" id="NYI89156.1"/>
    </source>
</evidence>
<dbReference type="Gene3D" id="3.90.1570.10">
    <property type="entry name" value="tt1808, chain A"/>
    <property type="match status" value="1"/>
</dbReference>
<dbReference type="InterPro" id="IPR011335">
    <property type="entry name" value="Restrct_endonuc-II-like"/>
</dbReference>
<dbReference type="SUPFAM" id="SSF52980">
    <property type="entry name" value="Restriction endonuclease-like"/>
    <property type="match status" value="1"/>
</dbReference>
<keyword evidence="2" id="KW-0378">Hydrolase</keyword>
<dbReference type="GO" id="GO:0004519">
    <property type="term" value="F:endonuclease activity"/>
    <property type="evidence" value="ECO:0007669"/>
    <property type="project" value="UniProtKB-KW"/>
</dbReference>
<feature type="domain" description="Putative restriction endonuclease" evidence="1">
    <location>
        <begin position="16"/>
        <end position="95"/>
    </location>
</feature>
<dbReference type="InterPro" id="IPR012296">
    <property type="entry name" value="Nuclease_put_TT1808"/>
</dbReference>
<dbReference type="AlphaFoldDB" id="A0A853B3E4"/>
<dbReference type="InterPro" id="IPR008538">
    <property type="entry name" value="Uma2"/>
</dbReference>
<dbReference type="RefSeq" id="WP_312860981.1">
    <property type="nucleotide sequence ID" value="NZ_JACCFK010000001.1"/>
</dbReference>
<keyword evidence="2" id="KW-0255">Endonuclease</keyword>
<protein>
    <submittedName>
        <fullName evidence="2">Uma2 family endonuclease</fullName>
    </submittedName>
</protein>
<dbReference type="Pfam" id="PF05685">
    <property type="entry name" value="Uma2"/>
    <property type="match status" value="1"/>
</dbReference>
<name>A0A853B3E4_9PSEU</name>
<evidence type="ECO:0000259" key="1">
    <source>
        <dbReference type="Pfam" id="PF05685"/>
    </source>
</evidence>